<dbReference type="OrthoDB" id="5420143at2759"/>
<organism evidence="5 6">
    <name type="scientific">Coccidioides posadasii RMSCC 3488</name>
    <dbReference type="NCBI Taxonomy" id="454284"/>
    <lineage>
        <taxon>Eukaryota</taxon>
        <taxon>Fungi</taxon>
        <taxon>Dikarya</taxon>
        <taxon>Ascomycota</taxon>
        <taxon>Pezizomycotina</taxon>
        <taxon>Eurotiomycetes</taxon>
        <taxon>Eurotiomycetidae</taxon>
        <taxon>Onygenales</taxon>
        <taxon>Onygenaceae</taxon>
        <taxon>Coccidioides</taxon>
    </lineage>
</organism>
<feature type="domain" description="Yeast cell wall synthesis Kre9/Knh1-like N-terminal" evidence="4">
    <location>
        <begin position="107"/>
        <end position="197"/>
    </location>
</feature>
<dbReference type="Proteomes" id="UP000054567">
    <property type="component" value="Unassembled WGS sequence"/>
</dbReference>
<keyword evidence="1" id="KW-0732">Signal</keyword>
<dbReference type="AlphaFoldDB" id="A0A0J6FAT9"/>
<dbReference type="PANTHER" id="PTHR35185">
    <property type="entry name" value="SERINE/THREONINE-RICH PROTEIN ADG2-RELATED"/>
    <property type="match status" value="1"/>
</dbReference>
<feature type="transmembrane region" description="Helical" evidence="3">
    <location>
        <begin position="83"/>
        <end position="102"/>
    </location>
</feature>
<evidence type="ECO:0000256" key="1">
    <source>
        <dbReference type="ARBA" id="ARBA00022729"/>
    </source>
</evidence>
<sequence length="278" mass="31231">MRKRRTSLRAGSSYKTLFKELFSPTRAPAAEADADGQKLPHAARFNAPSRDCLAPARLLALFELPEYLVAVHKVIRVFKFKSFNMRFLPIIFSILAPLAAAIEITNPLSNTPVAAGQDVKVTWNFVDTDPHTLSLYLVNFVEYPPTYVPLAIDVKTHKAHHEVHVPCDTMPAHGYQINAINGTNVYVIYAQSEHFKVSEHREKGDCGHDDRQDDDKREDGKPDDDKRDGDKHGDGNPDGRKDDDKRDDENRGDGRKDDGKRSDGRQGDGGRAGFRRRL</sequence>
<evidence type="ECO:0000259" key="4">
    <source>
        <dbReference type="Pfam" id="PF10342"/>
    </source>
</evidence>
<feature type="compositionally biased region" description="Basic and acidic residues" evidence="2">
    <location>
        <begin position="197"/>
        <end position="268"/>
    </location>
</feature>
<accession>A0A0J6FAT9</accession>
<proteinExistence type="predicted"/>
<dbReference type="InterPro" id="IPR018466">
    <property type="entry name" value="Kre9/Knh1-like_N"/>
</dbReference>
<dbReference type="PANTHER" id="PTHR35185:SF2">
    <property type="entry name" value="EXTRACELLULAR PROLINE-SERINE RICH PROTEIN (AFU_ORTHOLOGUE AFUA_8G07090)"/>
    <property type="match status" value="1"/>
</dbReference>
<reference evidence="6" key="2">
    <citation type="journal article" date="2009" name="Genome Res.">
        <title>Comparative genomic analyses of the human fungal pathogens Coccidioides and their relatives.</title>
        <authorList>
            <person name="Sharpton T.J."/>
            <person name="Stajich J.E."/>
            <person name="Rounsley S.D."/>
            <person name="Gardner M.J."/>
            <person name="Wortman J.R."/>
            <person name="Jordar V.S."/>
            <person name="Maiti R."/>
            <person name="Kodira C.D."/>
            <person name="Neafsey D.E."/>
            <person name="Zeng Q."/>
            <person name="Hung C.-Y."/>
            <person name="McMahan C."/>
            <person name="Muszewska A."/>
            <person name="Grynberg M."/>
            <person name="Mandel M.A."/>
            <person name="Kellner E.M."/>
            <person name="Barker B.M."/>
            <person name="Galgiani J.N."/>
            <person name="Orbach M.J."/>
            <person name="Kirkland T.N."/>
            <person name="Cole G.T."/>
            <person name="Henn M.R."/>
            <person name="Birren B.W."/>
            <person name="Taylor J.W."/>
        </authorList>
    </citation>
    <scope>NUCLEOTIDE SEQUENCE [LARGE SCALE GENOMIC DNA]</scope>
    <source>
        <strain evidence="6">RMSCC 3488</strain>
    </source>
</reference>
<evidence type="ECO:0000313" key="6">
    <source>
        <dbReference type="Proteomes" id="UP000054567"/>
    </source>
</evidence>
<keyword evidence="3" id="KW-0472">Membrane</keyword>
<evidence type="ECO:0000313" key="5">
    <source>
        <dbReference type="EMBL" id="KMM67368.1"/>
    </source>
</evidence>
<protein>
    <recommendedName>
        <fullName evidence="4">Yeast cell wall synthesis Kre9/Knh1-like N-terminal domain-containing protein</fullName>
    </recommendedName>
</protein>
<reference evidence="6" key="3">
    <citation type="journal article" date="2010" name="Genome Res.">
        <title>Population genomic sequencing of Coccidioides fungi reveals recent hybridization and transposon control.</title>
        <authorList>
            <person name="Neafsey D.E."/>
            <person name="Barker B.M."/>
            <person name="Sharpton T.J."/>
            <person name="Stajich J.E."/>
            <person name="Park D.J."/>
            <person name="Whiston E."/>
            <person name="Hung C.-Y."/>
            <person name="McMahan C."/>
            <person name="White J."/>
            <person name="Sykes S."/>
            <person name="Heiman D."/>
            <person name="Young S."/>
            <person name="Zeng Q."/>
            <person name="Abouelleil A."/>
            <person name="Aftuck L."/>
            <person name="Bessette D."/>
            <person name="Brown A."/>
            <person name="FitzGerald M."/>
            <person name="Lui A."/>
            <person name="Macdonald J.P."/>
            <person name="Priest M."/>
            <person name="Orbach M.J."/>
            <person name="Galgiani J.N."/>
            <person name="Kirkland T.N."/>
            <person name="Cole G.T."/>
            <person name="Birren B.W."/>
            <person name="Henn M.R."/>
            <person name="Taylor J.W."/>
            <person name="Rounsley S.D."/>
        </authorList>
    </citation>
    <scope>NUCLEOTIDE SEQUENCE [LARGE SCALE GENOMIC DNA]</scope>
    <source>
        <strain evidence="6">RMSCC 3488</strain>
    </source>
</reference>
<evidence type="ECO:0000256" key="3">
    <source>
        <dbReference type="SAM" id="Phobius"/>
    </source>
</evidence>
<evidence type="ECO:0000256" key="2">
    <source>
        <dbReference type="SAM" id="MobiDB-lite"/>
    </source>
</evidence>
<gene>
    <name evidence="5" type="ORF">CPAG_03702</name>
</gene>
<reference evidence="5 6" key="1">
    <citation type="submission" date="2007-06" db="EMBL/GenBank/DDBJ databases">
        <title>The Genome Sequence of Coccidioides posadasii RMSCC_3488.</title>
        <authorList>
            <consortium name="Coccidioides Genome Resources Consortium"/>
            <consortium name="The Broad Institute Genome Sequencing Platform"/>
            <person name="Henn M.R."/>
            <person name="Sykes S."/>
            <person name="Young S."/>
            <person name="Jaffe D."/>
            <person name="Berlin A."/>
            <person name="Alvarez P."/>
            <person name="Butler J."/>
            <person name="Gnerre S."/>
            <person name="Grabherr M."/>
            <person name="Mauceli E."/>
            <person name="Brockman W."/>
            <person name="Kodira C."/>
            <person name="Alvarado L."/>
            <person name="Zeng Q."/>
            <person name="Crawford M."/>
            <person name="Antoine C."/>
            <person name="Devon K."/>
            <person name="Galgiani J."/>
            <person name="Orsborn K."/>
            <person name="Lewis M.L."/>
            <person name="Nusbaum C."/>
            <person name="Galagan J."/>
            <person name="Birren B."/>
        </authorList>
    </citation>
    <scope>NUCLEOTIDE SEQUENCE [LARGE SCALE GENOMIC DNA]</scope>
    <source>
        <strain evidence="5 6">RMSCC 3488</strain>
    </source>
</reference>
<dbReference type="InterPro" id="IPR052479">
    <property type="entry name" value="GPI-anchor_Adhesion_Reg"/>
</dbReference>
<dbReference type="EMBL" id="DS268110">
    <property type="protein sequence ID" value="KMM67368.1"/>
    <property type="molecule type" value="Genomic_DNA"/>
</dbReference>
<dbReference type="Pfam" id="PF10342">
    <property type="entry name" value="Kre9_KNH"/>
    <property type="match status" value="1"/>
</dbReference>
<keyword evidence="3" id="KW-1133">Transmembrane helix</keyword>
<keyword evidence="3" id="KW-0812">Transmembrane</keyword>
<feature type="region of interest" description="Disordered" evidence="2">
    <location>
        <begin position="197"/>
        <end position="278"/>
    </location>
</feature>
<name>A0A0J6FAT9_COCPO</name>
<dbReference type="VEuPathDB" id="FungiDB:CPAG_03702"/>